<accession>A0A1B3TN01</accession>
<proteinExistence type="predicted"/>
<organism evidence="1">
    <name type="scientific">Proteus mirabilis</name>
    <dbReference type="NCBI Taxonomy" id="584"/>
    <lineage>
        <taxon>Bacteria</taxon>
        <taxon>Pseudomonadati</taxon>
        <taxon>Pseudomonadota</taxon>
        <taxon>Gammaproteobacteria</taxon>
        <taxon>Enterobacterales</taxon>
        <taxon>Morganellaceae</taxon>
        <taxon>Proteus</taxon>
    </lineage>
</organism>
<sequence length="148" mass="17565">AASLKTYSIKRIFKYYFSQLKPFERACIITLKQCIPIKYVLKDLTIKEILPFQPLLQSIDRNLPSLNKSVDFQRLNSPLETPLSSAYTSHESFLHHQKEFEQVRNYFSFLNKFTKLLNRKQYFIVEDPLRSRSSRLAEKISFLPRTVQ</sequence>
<feature type="non-terminal residue" evidence="1">
    <location>
        <position position="1"/>
    </location>
</feature>
<dbReference type="EMBL" id="KU668923">
    <property type="protein sequence ID" value="AOG74262.1"/>
    <property type="molecule type" value="Genomic_DNA"/>
</dbReference>
<evidence type="ECO:0000313" key="1">
    <source>
        <dbReference type="EMBL" id="AOG74262.1"/>
    </source>
</evidence>
<name>A0A1B3TN01_PROMI</name>
<feature type="non-terminal residue" evidence="1">
    <location>
        <position position="148"/>
    </location>
</feature>
<dbReference type="AlphaFoldDB" id="A0A1B3TN01"/>
<reference evidence="1" key="1">
    <citation type="submission" date="2016-01" db="EMBL/GenBank/DDBJ databases">
        <title>Quorum sensing signal production by sponge-associated bacteria isolated from the Red Sea, Egypt.</title>
        <authorList>
            <person name="Yahia R."/>
            <person name="Hanora A."/>
            <person name="Fahmy N."/>
            <person name="Aly K.A."/>
        </authorList>
    </citation>
    <scope>NUCLEOTIDE SEQUENCE</scope>
    <source>
        <strain evidence="1">R1</strain>
    </source>
</reference>
<protein>
    <submittedName>
        <fullName evidence="1">Transcriptional regulatory protein LuxR</fullName>
    </submittedName>
</protein>